<dbReference type="EMBL" id="LT559118">
    <property type="protein sequence ID" value="SBO99590.1"/>
    <property type="molecule type" value="Genomic_DNA"/>
</dbReference>
<protein>
    <submittedName>
        <fullName evidence="1">Uncharacterized protein</fullName>
    </submittedName>
</protein>
<proteinExistence type="predicted"/>
<name>A0A1M4EL52_9ACTN</name>
<accession>A0A1M4EL52</accession>
<dbReference type="AlphaFoldDB" id="A0A1M4EL52"/>
<evidence type="ECO:0000313" key="1">
    <source>
        <dbReference type="EMBL" id="SBO99590.1"/>
    </source>
</evidence>
<organism evidence="1">
    <name type="scientific">Nonomuraea gerenzanensis</name>
    <dbReference type="NCBI Taxonomy" id="93944"/>
    <lineage>
        <taxon>Bacteria</taxon>
        <taxon>Bacillati</taxon>
        <taxon>Actinomycetota</taxon>
        <taxon>Actinomycetes</taxon>
        <taxon>Streptosporangiales</taxon>
        <taxon>Streptosporangiaceae</taxon>
        <taxon>Nonomuraea</taxon>
    </lineage>
</organism>
<sequence>MKNCTLLDATTGKPIRSFPIPATSYWLDPDHLLAMTGDDYYAANIRTGSITELNITTPPHQAILLGRWR</sequence>
<reference evidence="1" key="1">
    <citation type="submission" date="2016-04" db="EMBL/GenBank/DDBJ databases">
        <authorList>
            <person name="Evans L.H."/>
            <person name="Alamgir A."/>
            <person name="Owens N."/>
            <person name="Weber N.D."/>
            <person name="Virtaneva K."/>
            <person name="Barbian K."/>
            <person name="Babar A."/>
            <person name="Rosenke K."/>
        </authorList>
    </citation>
    <scope>NUCLEOTIDE SEQUENCE</scope>
    <source>
        <strain evidence="1">Nono1</strain>
    </source>
</reference>
<gene>
    <name evidence="1" type="ORF">BN4615_P9106</name>
</gene>